<dbReference type="SUPFAM" id="SSF88713">
    <property type="entry name" value="Glycoside hydrolase/deacetylase"/>
    <property type="match status" value="1"/>
</dbReference>
<evidence type="ECO:0000256" key="1">
    <source>
        <dbReference type="ARBA" id="ARBA00004613"/>
    </source>
</evidence>
<organism evidence="4 5">
    <name type="scientific">Permianibacter aggregans</name>
    <dbReference type="NCBI Taxonomy" id="1510150"/>
    <lineage>
        <taxon>Bacteria</taxon>
        <taxon>Pseudomonadati</taxon>
        <taxon>Pseudomonadota</taxon>
        <taxon>Gammaproteobacteria</taxon>
        <taxon>Pseudomonadales</taxon>
        <taxon>Pseudomonadaceae</taxon>
        <taxon>Permianibacter</taxon>
    </lineage>
</organism>
<dbReference type="GO" id="GO:0005975">
    <property type="term" value="P:carbohydrate metabolic process"/>
    <property type="evidence" value="ECO:0007669"/>
    <property type="project" value="InterPro"/>
</dbReference>
<evidence type="ECO:0000256" key="2">
    <source>
        <dbReference type="ARBA" id="ARBA00022729"/>
    </source>
</evidence>
<comment type="subcellular location">
    <subcellularLocation>
        <location evidence="1">Secreted</location>
    </subcellularLocation>
</comment>
<dbReference type="CDD" id="cd10918">
    <property type="entry name" value="CE4_NodB_like_5s_6s"/>
    <property type="match status" value="1"/>
</dbReference>
<dbReference type="InterPro" id="IPR011330">
    <property type="entry name" value="Glyco_hydro/deAcase_b/a-brl"/>
</dbReference>
<dbReference type="InterPro" id="IPR002509">
    <property type="entry name" value="NODB_dom"/>
</dbReference>
<reference evidence="4 5" key="1">
    <citation type="submission" date="2019-03" db="EMBL/GenBank/DDBJ databases">
        <title>Genomic Encyclopedia of Type Strains, Phase IV (KMG-IV): sequencing the most valuable type-strain genomes for metagenomic binning, comparative biology and taxonomic classification.</title>
        <authorList>
            <person name="Goeker M."/>
        </authorList>
    </citation>
    <scope>NUCLEOTIDE SEQUENCE [LARGE SCALE GENOMIC DNA]</scope>
    <source>
        <strain evidence="4 5">DSM 103792</strain>
    </source>
</reference>
<evidence type="ECO:0000313" key="5">
    <source>
        <dbReference type="Proteomes" id="UP000295375"/>
    </source>
</evidence>
<protein>
    <submittedName>
        <fullName evidence="4">Polysaccharide deacetylase</fullName>
    </submittedName>
</protein>
<dbReference type="Proteomes" id="UP000295375">
    <property type="component" value="Unassembled WGS sequence"/>
</dbReference>
<dbReference type="GO" id="GO:0016810">
    <property type="term" value="F:hydrolase activity, acting on carbon-nitrogen (but not peptide) bonds"/>
    <property type="evidence" value="ECO:0007669"/>
    <property type="project" value="InterPro"/>
</dbReference>
<accession>A0A4V3D7T3</accession>
<proteinExistence type="predicted"/>
<dbReference type="GO" id="GO:0005576">
    <property type="term" value="C:extracellular region"/>
    <property type="evidence" value="ECO:0007669"/>
    <property type="project" value="UniProtKB-SubCell"/>
</dbReference>
<dbReference type="PANTHER" id="PTHR34216:SF3">
    <property type="entry name" value="POLY-BETA-1,6-N-ACETYL-D-GLUCOSAMINE N-DEACETYLASE"/>
    <property type="match status" value="1"/>
</dbReference>
<dbReference type="AlphaFoldDB" id="A0A4V3D7T3"/>
<evidence type="ECO:0000313" key="4">
    <source>
        <dbReference type="EMBL" id="TDQ49107.1"/>
    </source>
</evidence>
<dbReference type="Pfam" id="PF01522">
    <property type="entry name" value="Polysacc_deac_1"/>
    <property type="match status" value="1"/>
</dbReference>
<dbReference type="Gene3D" id="3.20.20.370">
    <property type="entry name" value="Glycoside hydrolase/deacetylase"/>
    <property type="match status" value="1"/>
</dbReference>
<keyword evidence="5" id="KW-1185">Reference proteome</keyword>
<gene>
    <name evidence="4" type="ORF">EV696_10581</name>
</gene>
<evidence type="ECO:0000259" key="3">
    <source>
        <dbReference type="Pfam" id="PF01522"/>
    </source>
</evidence>
<name>A0A4V3D7T3_9GAMM</name>
<dbReference type="PANTHER" id="PTHR34216">
    <property type="match status" value="1"/>
</dbReference>
<dbReference type="EMBL" id="SNYM01000005">
    <property type="protein sequence ID" value="TDQ49107.1"/>
    <property type="molecule type" value="Genomic_DNA"/>
</dbReference>
<dbReference type="InterPro" id="IPR051398">
    <property type="entry name" value="Polysacch_Deacetylase"/>
</dbReference>
<comment type="caution">
    <text evidence="4">The sequence shown here is derived from an EMBL/GenBank/DDBJ whole genome shotgun (WGS) entry which is preliminary data.</text>
</comment>
<sequence length="329" mass="37766">MARLENVFHPARKTGMSGKQVFWQLTRWLGINALARALTRNEARILCYHGFSYRDEHRFSAPLFMRIETFRRRLQLLSEQGFSIISLEELTQRLEQQRSLNNCLVITVDDGWTGFAEKAWPELQARKLPCTLYLTTWCVEHQLPVLNVVRRYLRWHGVSLPDSTGDDTADWTALQQAATKAGLSLHNEQTNEKLFHLITAGTTKRLHDQGCDIQLHTHRHRVPEQDALLQKELNDNRDFLHGIIGDKVLNHFCYPSGEYRREQFAALREAGIRSATTTELGLVCAGDEPLALKRLLDADDISEAEFLAELSGLKTLLRRLKQRLRGQAS</sequence>
<feature type="domain" description="NodB homology" evidence="3">
    <location>
        <begin position="102"/>
        <end position="273"/>
    </location>
</feature>
<keyword evidence="2" id="KW-0732">Signal</keyword>